<accession>A0A7W6MF91</accession>
<comment type="caution">
    <text evidence="1">The sequence shown here is derived from an EMBL/GenBank/DDBJ whole genome shotgun (WGS) entry which is preliminary data.</text>
</comment>
<sequence length="42" mass="4489">MGAGNAPALTALDIPPYFIADEIENLPGAPRHLAWRDGNLDD</sequence>
<reference evidence="1 2" key="1">
    <citation type="submission" date="2020-08" db="EMBL/GenBank/DDBJ databases">
        <title>Genomic Encyclopedia of Type Strains, Phase IV (KMG-V): Genome sequencing to study the core and pangenomes of soil and plant-associated prokaryotes.</title>
        <authorList>
            <person name="Whitman W."/>
        </authorList>
    </citation>
    <scope>NUCLEOTIDE SEQUENCE [LARGE SCALE GENOMIC DNA]</scope>
    <source>
        <strain evidence="1 2">SEMIA 4074</strain>
    </source>
</reference>
<organism evidence="1 2">
    <name type="scientific">Rhizobium aethiopicum</name>
    <dbReference type="NCBI Taxonomy" id="1138170"/>
    <lineage>
        <taxon>Bacteria</taxon>
        <taxon>Pseudomonadati</taxon>
        <taxon>Pseudomonadota</taxon>
        <taxon>Alphaproteobacteria</taxon>
        <taxon>Hyphomicrobiales</taxon>
        <taxon>Rhizobiaceae</taxon>
        <taxon>Rhizobium/Agrobacterium group</taxon>
        <taxon>Rhizobium</taxon>
    </lineage>
</organism>
<keyword evidence="2" id="KW-1185">Reference proteome</keyword>
<dbReference type="AlphaFoldDB" id="A0A7W6MF91"/>
<gene>
    <name evidence="1" type="ORF">GGD53_001768</name>
</gene>
<dbReference type="EMBL" id="JACIFV010000004">
    <property type="protein sequence ID" value="MBB4191620.1"/>
    <property type="molecule type" value="Genomic_DNA"/>
</dbReference>
<name>A0A7W6MF91_9HYPH</name>
<proteinExistence type="predicted"/>
<evidence type="ECO:0000313" key="1">
    <source>
        <dbReference type="EMBL" id="MBB4191620.1"/>
    </source>
</evidence>
<dbReference type="Proteomes" id="UP000524492">
    <property type="component" value="Unassembled WGS sequence"/>
</dbReference>
<evidence type="ECO:0000313" key="2">
    <source>
        <dbReference type="Proteomes" id="UP000524492"/>
    </source>
</evidence>
<protein>
    <submittedName>
        <fullName evidence="1">Uncharacterized protein</fullName>
    </submittedName>
</protein>